<accession>A0ABY7NSV5</accession>
<organism evidence="1 2">
    <name type="scientific">Sphingomonas abietis</name>
    <dbReference type="NCBI Taxonomy" id="3012344"/>
    <lineage>
        <taxon>Bacteria</taxon>
        <taxon>Pseudomonadati</taxon>
        <taxon>Pseudomonadota</taxon>
        <taxon>Alphaproteobacteria</taxon>
        <taxon>Sphingomonadales</taxon>
        <taxon>Sphingomonadaceae</taxon>
        <taxon>Sphingomonas</taxon>
    </lineage>
</organism>
<dbReference type="Proteomes" id="UP001210865">
    <property type="component" value="Chromosome"/>
</dbReference>
<dbReference type="EMBL" id="CP115174">
    <property type="protein sequence ID" value="WBO23880.1"/>
    <property type="molecule type" value="Genomic_DNA"/>
</dbReference>
<name>A0ABY7NSV5_9SPHN</name>
<evidence type="ECO:0008006" key="3">
    <source>
        <dbReference type="Google" id="ProtNLM"/>
    </source>
</evidence>
<dbReference type="RefSeq" id="WP_270078509.1">
    <property type="nucleotide sequence ID" value="NZ_CP115174.1"/>
</dbReference>
<protein>
    <recommendedName>
        <fullName evidence="3">Polyhydroxyalkanoic acid system protein</fullName>
    </recommendedName>
</protein>
<evidence type="ECO:0000313" key="1">
    <source>
        <dbReference type="EMBL" id="WBO23880.1"/>
    </source>
</evidence>
<keyword evidence="2" id="KW-1185">Reference proteome</keyword>
<evidence type="ECO:0000313" key="2">
    <source>
        <dbReference type="Proteomes" id="UP001210865"/>
    </source>
</evidence>
<proteinExistence type="predicted"/>
<sequence>MKFEIPHELGQDGARRRVEAGLPKLEKHLPSGGTMTSRWSSEYQLELEISAMAQTIPVSLGVGEAVIAGEVVVPTMLRMMSKPIGDFVRTSAEKMLTAR</sequence>
<reference evidence="1 2" key="1">
    <citation type="submission" date="2022-12" db="EMBL/GenBank/DDBJ databases">
        <title>Sphingomonas abieness sp. nov., an endophytic bacterium isolated from Abies koreana.</title>
        <authorList>
            <person name="Jiang L."/>
            <person name="Lee J."/>
        </authorList>
    </citation>
    <scope>NUCLEOTIDE SEQUENCE [LARGE SCALE GENOMIC DNA]</scope>
    <source>
        <strain evidence="2">PAMB 00755</strain>
    </source>
</reference>
<gene>
    <name evidence="1" type="ORF">PBT88_07160</name>
</gene>